<evidence type="ECO:0000313" key="3">
    <source>
        <dbReference type="EMBL" id="CCC49243.1"/>
    </source>
</evidence>
<evidence type="ECO:0000256" key="1">
    <source>
        <dbReference type="SAM" id="MobiDB-lite"/>
    </source>
</evidence>
<dbReference type="PANTHER" id="PTHR32387">
    <property type="entry name" value="WU:FJ29H11"/>
    <property type="match status" value="1"/>
</dbReference>
<reference evidence="3" key="1">
    <citation type="journal article" date="2012" name="Proc. Natl. Acad. Sci. U.S.A.">
        <title>Antigenic diversity is generated by distinct evolutionary mechanisms in African trypanosome species.</title>
        <authorList>
            <person name="Jackson A.P."/>
            <person name="Berry A."/>
            <person name="Aslett M."/>
            <person name="Allison H.C."/>
            <person name="Burton P."/>
            <person name="Vavrova-Anderson J."/>
            <person name="Brown R."/>
            <person name="Browne H."/>
            <person name="Corton N."/>
            <person name="Hauser H."/>
            <person name="Gamble J."/>
            <person name="Gilderthorp R."/>
            <person name="Marcello L."/>
            <person name="McQuillan J."/>
            <person name="Otto T.D."/>
            <person name="Quail M.A."/>
            <person name="Sanders M.J."/>
            <person name="van Tonder A."/>
            <person name="Ginger M.L."/>
            <person name="Field M.C."/>
            <person name="Barry J.D."/>
            <person name="Hertz-Fowler C."/>
            <person name="Berriman M."/>
        </authorList>
    </citation>
    <scope>NUCLEOTIDE SEQUENCE</scope>
    <source>
        <strain evidence="3">Y486</strain>
    </source>
</reference>
<protein>
    <recommendedName>
        <fullName evidence="2">Protein NO VEIN C-terminal domain-containing protein</fullName>
    </recommendedName>
</protein>
<proteinExistence type="predicted"/>
<dbReference type="InterPro" id="IPR024975">
    <property type="entry name" value="NOV_C"/>
</dbReference>
<feature type="compositionally biased region" description="Low complexity" evidence="1">
    <location>
        <begin position="55"/>
        <end position="64"/>
    </location>
</feature>
<dbReference type="Pfam" id="PF13020">
    <property type="entry name" value="NOV_C"/>
    <property type="match status" value="1"/>
</dbReference>
<accession>G0TZ40</accession>
<dbReference type="VEuPathDB" id="TriTrypDB:TvY486_0705660"/>
<feature type="region of interest" description="Disordered" evidence="1">
    <location>
        <begin position="48"/>
        <end position="74"/>
    </location>
</feature>
<dbReference type="InterPro" id="IPR052957">
    <property type="entry name" value="Auxin_embryo_med"/>
</dbReference>
<sequence>MFPPPPTSHTLLRVVRCTSLNGTLLSVRLSSLLCMFLATCRLKTSRGDPISLSTSGSPPASGPGAMTGQQEQPKDNAVPLGVIEDYVKKLLLSQQASSKSTHTKPMTVENILSKVLGRFYGDKGQPPLPDVLPFALKQIPSLAGVAAMQSQLTQMVQGAVATRPVVTVYELQLEVCRAMNVASYAELGLGASLACMPFVQHAFGFKPGPAAVAPVTSADFMRFLLFDADARIVLTSGGDAGDAVRAFAKRYEGGRYAPRQLGIHIQHFSWLLHFVRQEVGKTTAFFAQLVGESVRVRERNGQLYTKILESIHNALACRSQSSLECPLGPLVFRVHASPDEVAGADVPESLWSHSYKGPEGGLCLHGILQGNPPPHPPPHSAANVCDYEDGEGPLLQIARPLASPQHPSTTPAYSALSAVGANGGVRVAGEVFKRGCMPTTVCAGARKRRRGAVVDDRVTVPEDVVPRPAAATQSPTTATVDSAAPCHPSIPLESVLSTLRCLAELQSRRLAHPPVAPEDYASFRSCIVQLLPTLTRGTTAAGGVASGAVLGSAWQDDPFAVTLDVLAAILSSAGAPNILLSFYDALYETLEGRSSAPLKASMLQCFDSGLDDAMFLPVYGTRLMFPLAAGTAVVRERVVISGSRKVGGDLLAFHPLHIVVGSHTACGGAHGAYRAISAGSEALSSSCHAQSCQGEGDCDFLLFVDGASLFGCLSQEHCHAVDSQLLEHLERHGVLPSVPEKWFHSGLLARLLRRQVEKFHDNGTRSEAEVCRFALRMLLLYWWLVALWCEHPQSRLAEAVRGLLCALRGVRWLPCLMRGGEVGCDRGISRLRVVRWCTTSELLHPPSEGVADDLSQLLFVAPHDCGDILLLFEQDAIRSAPTVGGHGTVEPHTVDTRSTEATFLHEWVPAVMRCAARGMGRRWSLATLTGMPQSCSLHLAVEALRHLKAGMRVCHSTLRDLMRCIASSLLGASGDLRAAMKGRIAIPLPHTYDGLADNDSFVVGEMAACDTVFWTTSMEGCCGRGTAETAVGEPGQDTEVDLCLFNRSIQFMGDDLRDFFVSFLGVSPTPSLSAWLAAARNCRRQTPAGPAINKGLTRVFLSALSRCCIAEYARLLGVVCGLGLGDAKQCHCLRGEGVSDSAAQTALDQLVALVPDTTASTRAFVVLRFYTYLFLPSCIAICRSPDCEPSVDVDVTFAEAGNSPLLPVLIFTYPNQPHFTVVSVLHKMGLMSLEDCTQTTVTFSHMNTENRSVVHRAISECVPRVQHYLKVHYPRYYSLISDQVRKRLENFSTVLAKEPQLREDLLYGGSVYSMVRPIRCRYVKQHNCFYGADEEFTSVVLADGIVDIFTPLTDAEVREGLLRVLRQWLQTESFYVYKGDFPTCGALQEGRWEMRSVAEGTHLSHEECPWELSAAPVLRFRDHFPLGPEGFSFWRQCHGLLGAAGDKPRQKWQDAVVRRCYWVGDSSYMVRSLAKWSCDFFDLPYKVIRSLAQHAAFSCRAEGREDDDAVSAEVVAGATQGLHGTHKRIRRGHRSRRSVALTPVVSHNMNCQTRDTHDYAVAAERFVAARLQEEVPEGVEVVWVNEHGERGTPFDILLVDRGSSKHSPSCYDKKQGSNVYAGHEEIVAYVEVKSTCSNVRRDFEMSLGELLLAARFGKAYKIYRVFRASTSPTGGMHIEVLEDIVSMWHRGDLSLTGEVKVMPTL</sequence>
<feature type="domain" description="Protein NO VEIN C-terminal" evidence="2">
    <location>
        <begin position="1564"/>
        <end position="1672"/>
    </location>
</feature>
<evidence type="ECO:0000259" key="2">
    <source>
        <dbReference type="Pfam" id="PF13020"/>
    </source>
</evidence>
<organism evidence="3">
    <name type="scientific">Trypanosoma vivax (strain Y486)</name>
    <dbReference type="NCBI Taxonomy" id="1055687"/>
    <lineage>
        <taxon>Eukaryota</taxon>
        <taxon>Discoba</taxon>
        <taxon>Euglenozoa</taxon>
        <taxon>Kinetoplastea</taxon>
        <taxon>Metakinetoplastina</taxon>
        <taxon>Trypanosomatida</taxon>
        <taxon>Trypanosomatidae</taxon>
        <taxon>Trypanosoma</taxon>
        <taxon>Duttonella</taxon>
    </lineage>
</organism>
<name>G0TZ40_TRYVY</name>
<dbReference type="EMBL" id="HE573023">
    <property type="protein sequence ID" value="CCC49243.1"/>
    <property type="molecule type" value="Genomic_DNA"/>
</dbReference>
<dbReference type="PANTHER" id="PTHR32387:SF0">
    <property type="entry name" value="PROTEIN NO VEIN"/>
    <property type="match status" value="1"/>
</dbReference>
<gene>
    <name evidence="3" type="ORF">TVY486_0705660</name>
</gene>